<protein>
    <submittedName>
        <fullName evidence="1">Uncharacterized protein</fullName>
    </submittedName>
</protein>
<dbReference type="AlphaFoldDB" id="A0AAD1AFC9"/>
<name>A0AAD1AFC9_9MICO</name>
<dbReference type="EMBL" id="CP028130">
    <property type="protein sequence ID" value="AZZ56422.1"/>
    <property type="molecule type" value="Genomic_DNA"/>
</dbReference>
<gene>
    <name evidence="1" type="ORF">C7V51_11440</name>
</gene>
<dbReference type="RefSeq" id="WP_104354368.1">
    <property type="nucleotide sequence ID" value="NZ_CP028130.1"/>
</dbReference>
<dbReference type="Proteomes" id="UP000283946">
    <property type="component" value="Chromosome"/>
</dbReference>
<reference evidence="1 2" key="1">
    <citation type="submission" date="2018-03" db="EMBL/GenBank/DDBJ databases">
        <title>Bacteriophage NCPPB3778 and a type I-E CRISPR drive the evolution of the US Biological Select Agent, Rathayibacter toxicus.</title>
        <authorList>
            <person name="Davis E.W.II."/>
            <person name="Tabima J.F."/>
            <person name="Weisberg A.J."/>
            <person name="Dantas Lopes L."/>
            <person name="Wiseman M.S."/>
            <person name="Wiseman M.S."/>
            <person name="Pupko T."/>
            <person name="Belcher M.S."/>
            <person name="Sechler A.J."/>
            <person name="Tancos M.A."/>
            <person name="Schroeder B.K."/>
            <person name="Murray T.D."/>
            <person name="Luster D.G."/>
            <person name="Schneider W.L."/>
            <person name="Rogers E."/>
            <person name="Andreote F.D."/>
            <person name="Grunwald N.J."/>
            <person name="Putnam M.L."/>
            <person name="Chang J.H."/>
        </authorList>
    </citation>
    <scope>NUCLEOTIDE SEQUENCE [LARGE SCALE GENOMIC DNA]</scope>
    <source>
        <strain evidence="1 2">NCCPB 2253</strain>
    </source>
</reference>
<evidence type="ECO:0000313" key="1">
    <source>
        <dbReference type="EMBL" id="AZZ56422.1"/>
    </source>
</evidence>
<organism evidence="1 2">
    <name type="scientific">Rathayibacter iranicus</name>
    <dbReference type="NCBI Taxonomy" id="59737"/>
    <lineage>
        <taxon>Bacteria</taxon>
        <taxon>Bacillati</taxon>
        <taxon>Actinomycetota</taxon>
        <taxon>Actinomycetes</taxon>
        <taxon>Micrococcales</taxon>
        <taxon>Microbacteriaceae</taxon>
        <taxon>Rathayibacter</taxon>
    </lineage>
</organism>
<dbReference type="KEGG" id="ria:C7V51_11440"/>
<accession>A0AAD1AFC9</accession>
<evidence type="ECO:0000313" key="2">
    <source>
        <dbReference type="Proteomes" id="UP000283946"/>
    </source>
</evidence>
<proteinExistence type="predicted"/>
<sequence>MGTNWARQAREAAERAESIDILIQLLESLRRPDAVHPALAALVAVRARALLQDILPPSVVRGYASQGRMTAIEGSPVPASRSQRLPLL</sequence>